<dbReference type="Proteomes" id="UP000321080">
    <property type="component" value="Unassembled WGS sequence"/>
</dbReference>
<dbReference type="AlphaFoldDB" id="A0A5C7GEI1"/>
<proteinExistence type="predicted"/>
<gene>
    <name evidence="1" type="ORF">FUA22_15585</name>
</gene>
<protein>
    <submittedName>
        <fullName evidence="1">Uncharacterized protein</fullName>
    </submittedName>
</protein>
<dbReference type="EMBL" id="VRKQ01000018">
    <property type="protein sequence ID" value="TXG35174.1"/>
    <property type="molecule type" value="Genomic_DNA"/>
</dbReference>
<accession>A0A5C7GEI1</accession>
<keyword evidence="2" id="KW-1185">Reference proteome</keyword>
<evidence type="ECO:0000313" key="1">
    <source>
        <dbReference type="EMBL" id="TXG35174.1"/>
    </source>
</evidence>
<dbReference type="PROSITE" id="PS51257">
    <property type="entry name" value="PROKAR_LIPOPROTEIN"/>
    <property type="match status" value="1"/>
</dbReference>
<dbReference type="OrthoDB" id="1447789at2"/>
<reference evidence="1 2" key="1">
    <citation type="submission" date="2019-08" db="EMBL/GenBank/DDBJ databases">
        <title>Seonamhaeicola sediminis sp. nov., isolated from marine sediment.</title>
        <authorList>
            <person name="Cao W.R."/>
        </authorList>
    </citation>
    <scope>NUCLEOTIDE SEQUENCE [LARGE SCALE GENOMIC DNA]</scope>
    <source>
        <strain evidence="1 2">1505</strain>
    </source>
</reference>
<dbReference type="RefSeq" id="WP_147769517.1">
    <property type="nucleotide sequence ID" value="NZ_VRKQ01000018.1"/>
</dbReference>
<evidence type="ECO:0000313" key="2">
    <source>
        <dbReference type="Proteomes" id="UP000321080"/>
    </source>
</evidence>
<comment type="caution">
    <text evidence="1">The sequence shown here is derived from an EMBL/GenBank/DDBJ whole genome shotgun (WGS) entry which is preliminary data.</text>
</comment>
<sequence>MKKLALVMFCFVIGLTSCSKDAIEVIGVEVSGTYSLYGKYMHDKTFTKGTQYVSVTDETLRL</sequence>
<name>A0A5C7GEI1_9FLAO</name>
<organism evidence="1 2">
    <name type="scientific">Seonamhaeicola maritimus</name>
    <dbReference type="NCBI Taxonomy" id="2591822"/>
    <lineage>
        <taxon>Bacteria</taxon>
        <taxon>Pseudomonadati</taxon>
        <taxon>Bacteroidota</taxon>
        <taxon>Flavobacteriia</taxon>
        <taxon>Flavobacteriales</taxon>
        <taxon>Flavobacteriaceae</taxon>
    </lineage>
</organism>